<dbReference type="SUPFAM" id="SSF88946">
    <property type="entry name" value="Sigma2 domain of RNA polymerase sigma factors"/>
    <property type="match status" value="1"/>
</dbReference>
<feature type="domain" description="RNA polymerase sigma-70 region 2" evidence="6">
    <location>
        <begin position="29"/>
        <end position="92"/>
    </location>
</feature>
<dbReference type="Pfam" id="PF04542">
    <property type="entry name" value="Sigma70_r2"/>
    <property type="match status" value="1"/>
</dbReference>
<dbReference type="Proteomes" id="UP000806528">
    <property type="component" value="Unassembled WGS sequence"/>
</dbReference>
<evidence type="ECO:0000256" key="2">
    <source>
        <dbReference type="ARBA" id="ARBA00023082"/>
    </source>
</evidence>
<dbReference type="InterPro" id="IPR007627">
    <property type="entry name" value="RNA_pol_sigma70_r2"/>
</dbReference>
<dbReference type="PANTHER" id="PTHR43133:SF8">
    <property type="entry name" value="RNA POLYMERASE SIGMA FACTOR HI_1459-RELATED"/>
    <property type="match status" value="1"/>
</dbReference>
<feature type="region of interest" description="Disordered" evidence="5">
    <location>
        <begin position="93"/>
        <end position="116"/>
    </location>
</feature>
<accession>A0ABR9P428</accession>
<dbReference type="InterPro" id="IPR039425">
    <property type="entry name" value="RNA_pol_sigma-70-like"/>
</dbReference>
<keyword evidence="2" id="KW-0731">Sigma factor</keyword>
<reference evidence="7 8" key="1">
    <citation type="submission" date="2020-09" db="EMBL/GenBank/DDBJ databases">
        <title>Diversity and distribution of actinomycetes associated with coral in the coast of Hainan.</title>
        <authorList>
            <person name="Li F."/>
        </authorList>
    </citation>
    <scope>NUCLEOTIDE SEQUENCE [LARGE SCALE GENOMIC DNA]</scope>
    <source>
        <strain evidence="7 8">HNM0947</strain>
    </source>
</reference>
<keyword evidence="4" id="KW-0804">Transcription</keyword>
<dbReference type="Gene3D" id="1.10.1740.10">
    <property type="match status" value="1"/>
</dbReference>
<dbReference type="InterPro" id="IPR013325">
    <property type="entry name" value="RNA_pol_sigma_r2"/>
</dbReference>
<evidence type="ECO:0000256" key="3">
    <source>
        <dbReference type="ARBA" id="ARBA00023125"/>
    </source>
</evidence>
<dbReference type="RefSeq" id="WP_193121235.1">
    <property type="nucleotide sequence ID" value="NZ_JADBGI010000005.1"/>
</dbReference>
<organism evidence="7 8">
    <name type="scientific">Nocardiopsis coralli</name>
    <dbReference type="NCBI Taxonomy" id="2772213"/>
    <lineage>
        <taxon>Bacteria</taxon>
        <taxon>Bacillati</taxon>
        <taxon>Actinomycetota</taxon>
        <taxon>Actinomycetes</taxon>
        <taxon>Streptosporangiales</taxon>
        <taxon>Nocardiopsidaceae</taxon>
        <taxon>Nocardiopsis</taxon>
    </lineage>
</organism>
<sequence length="180" mass="20675">MPVPARTDEDDGALVARAREGDADAWTVIVDRHLPMVNAIASSYRLGSPDREDAVQTVWLTLNQHLPHLHSPHHLRHWLRRVTRSTCARQRRNGLGLHPVDPHALAARRPDDSSDELDPEALYLRKEVHEALHRALGTLTDPADRRAARYYLGQAHPGETTPVERRRLKRRLHRILREDR</sequence>
<comment type="caution">
    <text evidence="7">The sequence shown here is derived from an EMBL/GenBank/DDBJ whole genome shotgun (WGS) entry which is preliminary data.</text>
</comment>
<keyword evidence="3" id="KW-0238">DNA-binding</keyword>
<gene>
    <name evidence="7" type="ORF">IDM40_07760</name>
</gene>
<evidence type="ECO:0000259" key="6">
    <source>
        <dbReference type="Pfam" id="PF04542"/>
    </source>
</evidence>
<evidence type="ECO:0000256" key="5">
    <source>
        <dbReference type="SAM" id="MobiDB-lite"/>
    </source>
</evidence>
<evidence type="ECO:0000313" key="7">
    <source>
        <dbReference type="EMBL" id="MBE2998598.1"/>
    </source>
</evidence>
<dbReference type="NCBIfam" id="TIGR02937">
    <property type="entry name" value="sigma70-ECF"/>
    <property type="match status" value="1"/>
</dbReference>
<name>A0ABR9P428_9ACTN</name>
<protein>
    <submittedName>
        <fullName evidence="7">Sigma-70 family RNA polymerase sigma factor</fullName>
    </submittedName>
</protein>
<evidence type="ECO:0000256" key="1">
    <source>
        <dbReference type="ARBA" id="ARBA00023015"/>
    </source>
</evidence>
<keyword evidence="1" id="KW-0805">Transcription regulation</keyword>
<dbReference type="InterPro" id="IPR014284">
    <property type="entry name" value="RNA_pol_sigma-70_dom"/>
</dbReference>
<dbReference type="PANTHER" id="PTHR43133">
    <property type="entry name" value="RNA POLYMERASE ECF-TYPE SIGMA FACTO"/>
    <property type="match status" value="1"/>
</dbReference>
<dbReference type="EMBL" id="JADBGI010000005">
    <property type="protein sequence ID" value="MBE2998598.1"/>
    <property type="molecule type" value="Genomic_DNA"/>
</dbReference>
<evidence type="ECO:0000313" key="8">
    <source>
        <dbReference type="Proteomes" id="UP000806528"/>
    </source>
</evidence>
<proteinExistence type="predicted"/>
<keyword evidence="8" id="KW-1185">Reference proteome</keyword>
<evidence type="ECO:0000256" key="4">
    <source>
        <dbReference type="ARBA" id="ARBA00023163"/>
    </source>
</evidence>